<organism evidence="1">
    <name type="scientific">marine sediment metagenome</name>
    <dbReference type="NCBI Taxonomy" id="412755"/>
    <lineage>
        <taxon>unclassified sequences</taxon>
        <taxon>metagenomes</taxon>
        <taxon>ecological metagenomes</taxon>
    </lineage>
</organism>
<evidence type="ECO:0000313" key="1">
    <source>
        <dbReference type="EMBL" id="KKM79891.1"/>
    </source>
</evidence>
<protein>
    <submittedName>
        <fullName evidence="1">Uncharacterized protein</fullName>
    </submittedName>
</protein>
<name>A0A0F9KYP6_9ZZZZ</name>
<comment type="caution">
    <text evidence="1">The sequence shown here is derived from an EMBL/GenBank/DDBJ whole genome shotgun (WGS) entry which is preliminary data.</text>
</comment>
<accession>A0A0F9KYP6</accession>
<dbReference type="EMBL" id="LAZR01008271">
    <property type="protein sequence ID" value="KKM79891.1"/>
    <property type="molecule type" value="Genomic_DNA"/>
</dbReference>
<reference evidence="1" key="1">
    <citation type="journal article" date="2015" name="Nature">
        <title>Complex archaea that bridge the gap between prokaryotes and eukaryotes.</title>
        <authorList>
            <person name="Spang A."/>
            <person name="Saw J.H."/>
            <person name="Jorgensen S.L."/>
            <person name="Zaremba-Niedzwiedzka K."/>
            <person name="Martijn J."/>
            <person name="Lind A.E."/>
            <person name="van Eijk R."/>
            <person name="Schleper C."/>
            <person name="Guy L."/>
            <person name="Ettema T.J."/>
        </authorList>
    </citation>
    <scope>NUCLEOTIDE SEQUENCE</scope>
</reference>
<dbReference type="AlphaFoldDB" id="A0A0F9KYP6"/>
<gene>
    <name evidence="1" type="ORF">LCGC14_1345340</name>
</gene>
<sequence length="53" mass="6021">MGTFFALLTVFAAIFALATFKLTVYVISECAKLRDRVKKLEKRLNINNEEDAP</sequence>
<proteinExistence type="predicted"/>